<organism evidence="2 3">
    <name type="scientific">Pelagibacterium nitratireducens</name>
    <dbReference type="NCBI Taxonomy" id="1046114"/>
    <lineage>
        <taxon>Bacteria</taxon>
        <taxon>Pseudomonadati</taxon>
        <taxon>Pseudomonadota</taxon>
        <taxon>Alphaproteobacteria</taxon>
        <taxon>Hyphomicrobiales</taxon>
        <taxon>Devosiaceae</taxon>
        <taxon>Pelagibacterium</taxon>
    </lineage>
</organism>
<name>A0ABZ2I0Y5_9HYPH</name>
<evidence type="ECO:0000313" key="2">
    <source>
        <dbReference type="EMBL" id="WWT32885.1"/>
    </source>
</evidence>
<gene>
    <name evidence="2" type="ORF">V6617_18075</name>
</gene>
<keyword evidence="1" id="KW-0472">Membrane</keyword>
<reference evidence="2 3" key="1">
    <citation type="submission" date="2024-02" db="EMBL/GenBank/DDBJ databases">
        <title>Complete genome sequence of Pelagibacterium nitratireducens ZH15.</title>
        <authorList>
            <person name="Zhao L.H."/>
        </authorList>
    </citation>
    <scope>NUCLEOTIDE SEQUENCE [LARGE SCALE GENOMIC DNA]</scope>
    <source>
        <strain evidence="2 3">ZH15</strain>
    </source>
</reference>
<sequence>MIAPTASVRHETYLRFARHNRRIAVLRWVVPVAGIVVLSVPALQVAASMVGDIVPIEGIRLENDTLVIEGPRFEGRTATGSNYTLEAARAETRVGNLDTADLYELTVDISDDDGYSAHIEFASAEWTMSSEYLTSNEDVTVSDSTGAQGVLAGVEVDWPAQIITSDGPVRFAFDSGAHLYADTMEHDLDAARWQFSGVNLDMMPQPDAGEVRDPFAAETDNDAL</sequence>
<dbReference type="RefSeq" id="WP_338608307.1">
    <property type="nucleotide sequence ID" value="NZ_CP146275.1"/>
</dbReference>
<dbReference type="Proteomes" id="UP001369958">
    <property type="component" value="Chromosome"/>
</dbReference>
<dbReference type="EMBL" id="CP146275">
    <property type="protein sequence ID" value="WWT32885.1"/>
    <property type="molecule type" value="Genomic_DNA"/>
</dbReference>
<feature type="transmembrane region" description="Helical" evidence="1">
    <location>
        <begin position="25"/>
        <end position="47"/>
    </location>
</feature>
<protein>
    <submittedName>
        <fullName evidence="2">Uncharacterized protein</fullName>
    </submittedName>
</protein>
<keyword evidence="3" id="KW-1185">Reference proteome</keyword>
<evidence type="ECO:0000256" key="1">
    <source>
        <dbReference type="SAM" id="Phobius"/>
    </source>
</evidence>
<keyword evidence="1" id="KW-1133">Transmembrane helix</keyword>
<keyword evidence="1" id="KW-0812">Transmembrane</keyword>
<evidence type="ECO:0000313" key="3">
    <source>
        <dbReference type="Proteomes" id="UP001369958"/>
    </source>
</evidence>
<proteinExistence type="predicted"/>
<accession>A0ABZ2I0Y5</accession>